<dbReference type="Pfam" id="PF08541">
    <property type="entry name" value="ACP_syn_III_C"/>
    <property type="match status" value="1"/>
</dbReference>
<dbReference type="GO" id="GO:0044550">
    <property type="term" value="P:secondary metabolite biosynthetic process"/>
    <property type="evidence" value="ECO:0007669"/>
    <property type="project" value="TreeGrafter"/>
</dbReference>
<keyword evidence="1" id="KW-0808">Transferase</keyword>
<sequence>MAFFQFKNIKISGVASTVPTKVVGGEDFYDQFGEEAVKKFQDSTGVKEFRKTSEHQTASDLCYVAAENIIKTKNVNRKEIGALVFIAHSTDYRRPATACVLHKRLGLDKDCVSFDISLGCSAFVYGLNVVCSLMANSDVNRALLLVGESLTKMTNPKDKSVAMLFGDGGGAILLEKTEENSSIKGILKTDGSGYKSIIAPAGGFRNLNATTESFTWPDGNVRTLYNTIMQGEDVFAFTISAVPRTIKEFWAKTGTTVEDYDCLAFHQANQFISKMLCKKLKVEPTKMPLCLDRFGNPSAPAIPMVICDAYGKDEEDKELNFLMCGFGVGLSWGVCSAKVNVKDILPIIETDEVFEEGIINCPKDFLKE</sequence>
<proteinExistence type="predicted"/>
<evidence type="ECO:0000259" key="4">
    <source>
        <dbReference type="Pfam" id="PF08545"/>
    </source>
</evidence>
<protein>
    <submittedName>
        <fullName evidence="5">Ketoacyl-ACP synthase III</fullName>
    </submittedName>
</protein>
<dbReference type="CDD" id="cd00830">
    <property type="entry name" value="KAS_III"/>
    <property type="match status" value="1"/>
</dbReference>
<evidence type="ECO:0000256" key="2">
    <source>
        <dbReference type="ARBA" id="ARBA00023315"/>
    </source>
</evidence>
<dbReference type="AlphaFoldDB" id="A0A4S2FBY5"/>
<evidence type="ECO:0000313" key="6">
    <source>
        <dbReference type="Proteomes" id="UP000310760"/>
    </source>
</evidence>
<dbReference type="GO" id="GO:0006633">
    <property type="term" value="P:fatty acid biosynthetic process"/>
    <property type="evidence" value="ECO:0007669"/>
    <property type="project" value="InterPro"/>
</dbReference>
<dbReference type="Pfam" id="PF08545">
    <property type="entry name" value="ACP_syn_III"/>
    <property type="match status" value="1"/>
</dbReference>
<feature type="domain" description="Beta-ketoacyl-[acyl-carrier-protein] synthase III N-terminal" evidence="4">
    <location>
        <begin position="114"/>
        <end position="191"/>
    </location>
</feature>
<gene>
    <name evidence="5" type="ORF">E5339_20930</name>
</gene>
<accession>A0A4S2FBY5</accession>
<keyword evidence="2" id="KW-0012">Acyltransferase</keyword>
<organism evidence="5 6">
    <name type="scientific">Phocaeicola sartorii</name>
    <dbReference type="NCBI Taxonomy" id="671267"/>
    <lineage>
        <taxon>Bacteria</taxon>
        <taxon>Pseudomonadati</taxon>
        <taxon>Bacteroidota</taxon>
        <taxon>Bacteroidia</taxon>
        <taxon>Bacteroidales</taxon>
        <taxon>Bacteroidaceae</taxon>
        <taxon>Phocaeicola</taxon>
    </lineage>
</organism>
<evidence type="ECO:0000259" key="3">
    <source>
        <dbReference type="Pfam" id="PF08541"/>
    </source>
</evidence>
<dbReference type="Proteomes" id="UP000310760">
    <property type="component" value="Unassembled WGS sequence"/>
</dbReference>
<dbReference type="InterPro" id="IPR016039">
    <property type="entry name" value="Thiolase-like"/>
</dbReference>
<dbReference type="SUPFAM" id="SSF53901">
    <property type="entry name" value="Thiolase-like"/>
    <property type="match status" value="1"/>
</dbReference>
<comment type="caution">
    <text evidence="5">The sequence shown here is derived from an EMBL/GenBank/DDBJ whole genome shotgun (WGS) entry which is preliminary data.</text>
</comment>
<name>A0A4S2FBY5_9BACT</name>
<reference evidence="5 6" key="1">
    <citation type="submission" date="2019-04" db="EMBL/GenBank/DDBJ databases">
        <title>Microbes associate with the intestines of laboratory mice.</title>
        <authorList>
            <person name="Navarre W."/>
            <person name="Wong E."/>
            <person name="Huang K."/>
            <person name="Tropini C."/>
            <person name="Ng K."/>
            <person name="Yu B."/>
        </authorList>
    </citation>
    <scope>NUCLEOTIDE SEQUENCE [LARGE SCALE GENOMIC DNA]</scope>
    <source>
        <strain evidence="5 6">NM22_B1</strain>
    </source>
</reference>
<dbReference type="PANTHER" id="PTHR34069:SF2">
    <property type="entry name" value="BETA-KETOACYL-[ACYL-CARRIER-PROTEIN] SYNTHASE III"/>
    <property type="match status" value="1"/>
</dbReference>
<dbReference type="InterPro" id="IPR013747">
    <property type="entry name" value="ACP_syn_III_C"/>
</dbReference>
<dbReference type="InterPro" id="IPR013751">
    <property type="entry name" value="ACP_syn_III_N"/>
</dbReference>
<dbReference type="EMBL" id="SRYJ01000086">
    <property type="protein sequence ID" value="TGY66292.1"/>
    <property type="molecule type" value="Genomic_DNA"/>
</dbReference>
<dbReference type="PANTHER" id="PTHR34069">
    <property type="entry name" value="3-OXOACYL-[ACYL-CARRIER-PROTEIN] SYNTHASE 3"/>
    <property type="match status" value="1"/>
</dbReference>
<feature type="domain" description="Beta-ketoacyl-[acyl-carrier-protein] synthase III C-terminal" evidence="3">
    <location>
        <begin position="251"/>
        <end position="335"/>
    </location>
</feature>
<dbReference type="GO" id="GO:0004315">
    <property type="term" value="F:3-oxoacyl-[acyl-carrier-protein] synthase activity"/>
    <property type="evidence" value="ECO:0007669"/>
    <property type="project" value="InterPro"/>
</dbReference>
<evidence type="ECO:0000256" key="1">
    <source>
        <dbReference type="ARBA" id="ARBA00022679"/>
    </source>
</evidence>
<dbReference type="RefSeq" id="WP_135952791.1">
    <property type="nucleotide sequence ID" value="NZ_CAOOJZ010000043.1"/>
</dbReference>
<evidence type="ECO:0000313" key="5">
    <source>
        <dbReference type="EMBL" id="TGY66292.1"/>
    </source>
</evidence>
<dbReference type="Gene3D" id="3.40.47.10">
    <property type="match status" value="1"/>
</dbReference>